<dbReference type="PANTHER" id="PTHR13831">
    <property type="entry name" value="MEMBER OF THE HIR1 FAMILY OF WD-REPEAT PROTEINS"/>
    <property type="match status" value="1"/>
</dbReference>
<feature type="domain" description="CAF1B/HIR1 beta-propeller" evidence="10">
    <location>
        <begin position="11"/>
        <end position="350"/>
    </location>
</feature>
<name>A0A7E4VUD2_PANRE</name>
<dbReference type="SUPFAM" id="SSF50998">
    <property type="entry name" value="Quinoprotein alcohol dehydrogenase-like"/>
    <property type="match status" value="1"/>
</dbReference>
<evidence type="ECO:0000256" key="1">
    <source>
        <dbReference type="ARBA" id="ARBA00004123"/>
    </source>
</evidence>
<keyword evidence="11" id="KW-1185">Reference proteome</keyword>
<organism evidence="11 12">
    <name type="scientific">Panagrellus redivivus</name>
    <name type="common">Microworm</name>
    <dbReference type="NCBI Taxonomy" id="6233"/>
    <lineage>
        <taxon>Eukaryota</taxon>
        <taxon>Metazoa</taxon>
        <taxon>Ecdysozoa</taxon>
        <taxon>Nematoda</taxon>
        <taxon>Chromadorea</taxon>
        <taxon>Rhabditida</taxon>
        <taxon>Tylenchina</taxon>
        <taxon>Panagrolaimomorpha</taxon>
        <taxon>Panagrolaimoidea</taxon>
        <taxon>Panagrolaimidae</taxon>
        <taxon>Panagrellus</taxon>
    </lineage>
</organism>
<dbReference type="PROSITE" id="PS50082">
    <property type="entry name" value="WD_REPEATS_2"/>
    <property type="match status" value="2"/>
</dbReference>
<dbReference type="SMART" id="SM00320">
    <property type="entry name" value="WD40"/>
    <property type="match status" value="6"/>
</dbReference>
<dbReference type="Pfam" id="PF24105">
    <property type="entry name" value="Beta-prop_CAF1B_HIR1"/>
    <property type="match status" value="1"/>
</dbReference>
<evidence type="ECO:0000256" key="5">
    <source>
        <dbReference type="ARBA" id="ARBA00022853"/>
    </source>
</evidence>
<keyword evidence="8" id="KW-0678">Repressor</keyword>
<dbReference type="SUPFAM" id="SSF50978">
    <property type="entry name" value="WD40 repeat-like"/>
    <property type="match status" value="1"/>
</dbReference>
<evidence type="ECO:0000256" key="6">
    <source>
        <dbReference type="ARBA" id="ARBA00023242"/>
    </source>
</evidence>
<dbReference type="GO" id="GO:0006338">
    <property type="term" value="P:chromatin remodeling"/>
    <property type="evidence" value="ECO:0007669"/>
    <property type="project" value="TreeGrafter"/>
</dbReference>
<comment type="similarity">
    <text evidence="2 8">Belongs to the WD repeat HIR1 family.</text>
</comment>
<keyword evidence="5 8" id="KW-0156">Chromatin regulator</keyword>
<evidence type="ECO:0000256" key="7">
    <source>
        <dbReference type="PROSITE-ProRule" id="PRU00221"/>
    </source>
</evidence>
<sequence>MQILAYFDIRHEGRAINSLDFHPSGRKIVTAAHGAETFSGEVKIWDVSSVNRPKTAISCLGIVNFQFGINCVRWSPSGREIAVADDGHAVTVLRLQSRSRDADGNVVEIYRHLHYVTAHHLEVLHVEWSPTGAMLASTSIDGTARIWSVKGRIRCVAILDEAKGGHREAVKGCAWDPVGRLFATQSGDRTVKIWKTDSWTLAFTCSEPFVGSSQATTFTRLDWSPDGSVLIVPAAVNNSGPTAQIIMRRDFSFKKDLVGHRKPVGCVAFCKQMRVFSDSQNRKSFGYIVAIGGRDRTLSVWSLPRARRPVVVITDIVKHSITDMKWNNRTLAICSQDGSTRLIVFKESEIGTAVSDADLNVHCSKLYGCPLPGQVLADSNLDGGSELADLDEADRWSRKIFELAAPEPRKPKPTTTDVVSKPAATPTPPPVPAPKPAPVQPEPLPAAVAAPSFAQRGETLPANRKPKKRIVTTFLGAPETVEEPVAKRLKVSDSGETVSTTVEGSVADAKIEDDADLKQYLRSMKFPYDKKTTSRFIYHPSDDIKSLLKPSESATTSKVPPYFGLTDVSLDDPSSNRVIVTNETVCGTLHKVFRVWNLSSSTSEMTIVGENALFGDLNQHYVIVVTASGKVYSINRRNGIHSVLVSYPSPPLRIQVIGGFMFVLTSEQKFDFFSIATGKKLLTATVDAFTDSLMNAQLTVFKDQPLIALPSGATFTIRDTFWRRIEHSERPSITAKIPRWLATRNEALAINLEGLLSKCVPRHKSSVNAIVPSSKLAPALTLSGERKLYAFITKAVICSMPLSCQHECQANASDACPICSLFSLISQLSALSS</sequence>
<dbReference type="WBParaSite" id="Pan_g3361.t1">
    <property type="protein sequence ID" value="Pan_g3361.t1"/>
    <property type="gene ID" value="Pan_g3361"/>
</dbReference>
<dbReference type="InterPro" id="IPR031120">
    <property type="entry name" value="HIR1-like"/>
</dbReference>
<keyword evidence="6 8" id="KW-0539">Nucleus</keyword>
<evidence type="ECO:0000256" key="8">
    <source>
        <dbReference type="RuleBase" id="RU364014"/>
    </source>
</evidence>
<dbReference type="GO" id="GO:0005634">
    <property type="term" value="C:nucleus"/>
    <property type="evidence" value="ECO:0007669"/>
    <property type="project" value="UniProtKB-SubCell"/>
</dbReference>
<comment type="subcellular location">
    <subcellularLocation>
        <location evidence="1 8">Nucleus</location>
    </subcellularLocation>
</comment>
<evidence type="ECO:0000256" key="3">
    <source>
        <dbReference type="ARBA" id="ARBA00022574"/>
    </source>
</evidence>
<dbReference type="Proteomes" id="UP000492821">
    <property type="component" value="Unassembled WGS sequence"/>
</dbReference>
<dbReference type="InterPro" id="IPR015943">
    <property type="entry name" value="WD40/YVTN_repeat-like_dom_sf"/>
</dbReference>
<reference evidence="12" key="2">
    <citation type="submission" date="2020-10" db="UniProtKB">
        <authorList>
            <consortium name="WormBaseParasite"/>
        </authorList>
    </citation>
    <scope>IDENTIFICATION</scope>
</reference>
<evidence type="ECO:0000313" key="12">
    <source>
        <dbReference type="WBParaSite" id="Pan_g3361.t1"/>
    </source>
</evidence>
<keyword evidence="8" id="KW-0805">Transcription regulation</keyword>
<dbReference type="PANTHER" id="PTHR13831:SF0">
    <property type="entry name" value="PROTEIN HIRA"/>
    <property type="match status" value="1"/>
</dbReference>
<dbReference type="Gene3D" id="2.130.10.10">
    <property type="entry name" value="YVTN repeat-like/Quinoprotein amine dehydrogenase"/>
    <property type="match status" value="2"/>
</dbReference>
<feature type="repeat" description="WD" evidence="7">
    <location>
        <begin position="116"/>
        <end position="150"/>
    </location>
</feature>
<proteinExistence type="inferred from homology"/>
<comment type="function">
    <text evidence="8">Required for replication-independent chromatin assembly and for the periodic repression of histone gene transcription during the cell cycle.</text>
</comment>
<dbReference type="GO" id="GO:0006351">
    <property type="term" value="P:DNA-templated transcription"/>
    <property type="evidence" value="ECO:0007669"/>
    <property type="project" value="InterPro"/>
</dbReference>
<dbReference type="InterPro" id="IPR055410">
    <property type="entry name" value="Beta-prop_CAF1B_HIR1"/>
</dbReference>
<dbReference type="InterPro" id="IPR036322">
    <property type="entry name" value="WD40_repeat_dom_sf"/>
</dbReference>
<dbReference type="PROSITE" id="PS50294">
    <property type="entry name" value="WD_REPEATS_REGION"/>
    <property type="match status" value="2"/>
</dbReference>
<dbReference type="InterPro" id="IPR011047">
    <property type="entry name" value="Quinoprotein_ADH-like_sf"/>
</dbReference>
<dbReference type="GO" id="GO:0000785">
    <property type="term" value="C:chromatin"/>
    <property type="evidence" value="ECO:0007669"/>
    <property type="project" value="TreeGrafter"/>
</dbReference>
<accession>A0A7E4VUD2</accession>
<feature type="compositionally biased region" description="Pro residues" evidence="9">
    <location>
        <begin position="425"/>
        <end position="444"/>
    </location>
</feature>
<reference evidence="11" key="1">
    <citation type="journal article" date="2013" name="Genetics">
        <title>The draft genome and transcriptome of Panagrellus redivivus are shaped by the harsh demands of a free-living lifestyle.</title>
        <authorList>
            <person name="Srinivasan J."/>
            <person name="Dillman A.R."/>
            <person name="Macchietto M.G."/>
            <person name="Heikkinen L."/>
            <person name="Lakso M."/>
            <person name="Fracchia K.M."/>
            <person name="Antoshechkin I."/>
            <person name="Mortazavi A."/>
            <person name="Wong G."/>
            <person name="Sternberg P.W."/>
        </authorList>
    </citation>
    <scope>NUCLEOTIDE SEQUENCE [LARGE SCALE GENOMIC DNA]</scope>
    <source>
        <strain evidence="11">MT8872</strain>
    </source>
</reference>
<dbReference type="GO" id="GO:0000417">
    <property type="term" value="C:HIR complex"/>
    <property type="evidence" value="ECO:0007669"/>
    <property type="project" value="TreeGrafter"/>
</dbReference>
<evidence type="ECO:0000256" key="4">
    <source>
        <dbReference type="ARBA" id="ARBA00022737"/>
    </source>
</evidence>
<dbReference type="InterPro" id="IPR001680">
    <property type="entry name" value="WD40_rpt"/>
</dbReference>
<protein>
    <recommendedName>
        <fullName evidence="8">Protein HIRA</fullName>
    </recommendedName>
</protein>
<keyword evidence="8" id="KW-0804">Transcription</keyword>
<keyword evidence="3 7" id="KW-0853">WD repeat</keyword>
<evidence type="ECO:0000256" key="2">
    <source>
        <dbReference type="ARBA" id="ARBA00007306"/>
    </source>
</evidence>
<evidence type="ECO:0000259" key="10">
    <source>
        <dbReference type="Pfam" id="PF24105"/>
    </source>
</evidence>
<keyword evidence="4 8" id="KW-0677">Repeat</keyword>
<evidence type="ECO:0000256" key="9">
    <source>
        <dbReference type="SAM" id="MobiDB-lite"/>
    </source>
</evidence>
<feature type="region of interest" description="Disordered" evidence="9">
    <location>
        <begin position="403"/>
        <end position="444"/>
    </location>
</feature>
<dbReference type="GO" id="GO:0031491">
    <property type="term" value="F:nucleosome binding"/>
    <property type="evidence" value="ECO:0007669"/>
    <property type="project" value="TreeGrafter"/>
</dbReference>
<evidence type="ECO:0000313" key="11">
    <source>
        <dbReference type="Proteomes" id="UP000492821"/>
    </source>
</evidence>
<feature type="repeat" description="WD" evidence="7">
    <location>
        <begin position="163"/>
        <end position="204"/>
    </location>
</feature>
<dbReference type="AlphaFoldDB" id="A0A7E4VUD2"/>